<proteinExistence type="predicted"/>
<comment type="caution">
    <text evidence="1">The sequence shown here is derived from an EMBL/GenBank/DDBJ whole genome shotgun (WGS) entry which is preliminary data.</text>
</comment>
<sequence>MRLDSLVPDAACVDLERMEKLVHRETVLLFLKDITELVENPVASSDVEYDGLELH</sequence>
<reference evidence="1 2" key="1">
    <citation type="submission" date="2019-05" db="EMBL/GenBank/DDBJ databases">
        <title>Another draft genome of Portunus trituberculatus and its Hox gene families provides insights of decapod evolution.</title>
        <authorList>
            <person name="Jeong J.-H."/>
            <person name="Song I."/>
            <person name="Kim S."/>
            <person name="Choi T."/>
            <person name="Kim D."/>
            <person name="Ryu S."/>
            <person name="Kim W."/>
        </authorList>
    </citation>
    <scope>NUCLEOTIDE SEQUENCE [LARGE SCALE GENOMIC DNA]</scope>
    <source>
        <tissue evidence="1">Muscle</tissue>
    </source>
</reference>
<dbReference type="EMBL" id="VSRR010015496">
    <property type="protein sequence ID" value="MPC58246.1"/>
    <property type="molecule type" value="Genomic_DNA"/>
</dbReference>
<protein>
    <submittedName>
        <fullName evidence="1">Uncharacterized protein</fullName>
    </submittedName>
</protein>
<organism evidence="1 2">
    <name type="scientific">Portunus trituberculatus</name>
    <name type="common">Swimming crab</name>
    <name type="synonym">Neptunus trituberculatus</name>
    <dbReference type="NCBI Taxonomy" id="210409"/>
    <lineage>
        <taxon>Eukaryota</taxon>
        <taxon>Metazoa</taxon>
        <taxon>Ecdysozoa</taxon>
        <taxon>Arthropoda</taxon>
        <taxon>Crustacea</taxon>
        <taxon>Multicrustacea</taxon>
        <taxon>Malacostraca</taxon>
        <taxon>Eumalacostraca</taxon>
        <taxon>Eucarida</taxon>
        <taxon>Decapoda</taxon>
        <taxon>Pleocyemata</taxon>
        <taxon>Brachyura</taxon>
        <taxon>Eubrachyura</taxon>
        <taxon>Portunoidea</taxon>
        <taxon>Portunidae</taxon>
        <taxon>Portuninae</taxon>
        <taxon>Portunus</taxon>
    </lineage>
</organism>
<name>A0A5B7GL03_PORTR</name>
<evidence type="ECO:0000313" key="1">
    <source>
        <dbReference type="EMBL" id="MPC58246.1"/>
    </source>
</evidence>
<gene>
    <name evidence="1" type="ORF">E2C01_052242</name>
</gene>
<keyword evidence="2" id="KW-1185">Reference proteome</keyword>
<accession>A0A5B7GL03</accession>
<dbReference type="Proteomes" id="UP000324222">
    <property type="component" value="Unassembled WGS sequence"/>
</dbReference>
<dbReference type="AlphaFoldDB" id="A0A5B7GL03"/>
<evidence type="ECO:0000313" key="2">
    <source>
        <dbReference type="Proteomes" id="UP000324222"/>
    </source>
</evidence>